<proteinExistence type="predicted"/>
<reference evidence="2 3" key="1">
    <citation type="submission" date="2022-03" db="EMBL/GenBank/DDBJ databases">
        <authorList>
            <person name="Koch H."/>
        </authorList>
    </citation>
    <scope>NUCLEOTIDE SEQUENCE [LARGE SCALE GENOMIC DNA]</scope>
    <source>
        <strain evidence="2 3">G1</strain>
    </source>
</reference>
<evidence type="ECO:0000313" key="2">
    <source>
        <dbReference type="EMBL" id="CAH2030734.1"/>
    </source>
</evidence>
<keyword evidence="3" id="KW-1185">Reference proteome</keyword>
<protein>
    <submittedName>
        <fullName evidence="2">Uncharacterized protein</fullName>
    </submittedName>
</protein>
<feature type="compositionally biased region" description="Basic and acidic residues" evidence="1">
    <location>
        <begin position="146"/>
        <end position="155"/>
    </location>
</feature>
<feature type="region of interest" description="Disordered" evidence="1">
    <location>
        <begin position="135"/>
        <end position="155"/>
    </location>
</feature>
<evidence type="ECO:0000256" key="1">
    <source>
        <dbReference type="SAM" id="MobiDB-lite"/>
    </source>
</evidence>
<dbReference type="Proteomes" id="UP001295463">
    <property type="component" value="Chromosome"/>
</dbReference>
<accession>A0ABM9D6B5</accession>
<organism evidence="2 3">
    <name type="scientific">Trichlorobacter ammonificans</name>
    <dbReference type="NCBI Taxonomy" id="2916410"/>
    <lineage>
        <taxon>Bacteria</taxon>
        <taxon>Pseudomonadati</taxon>
        <taxon>Thermodesulfobacteriota</taxon>
        <taxon>Desulfuromonadia</taxon>
        <taxon>Geobacterales</taxon>
        <taxon>Geobacteraceae</taxon>
        <taxon>Trichlorobacter</taxon>
    </lineage>
</organism>
<evidence type="ECO:0000313" key="3">
    <source>
        <dbReference type="Proteomes" id="UP001295463"/>
    </source>
</evidence>
<dbReference type="EMBL" id="OW150024">
    <property type="protein sequence ID" value="CAH2030734.1"/>
    <property type="molecule type" value="Genomic_DNA"/>
</dbReference>
<gene>
    <name evidence="2" type="ORF">GEAMG1_0921</name>
</gene>
<sequence>MTRRNLPWHRKFQSTPALWDGRFLEGLKWNGSNTCFNPRPPFGTGASAPLVMVQLFGTVSIHARPLGRALLLVDRHRKPDVYVSIHARPLGRALPSALLLSGASIMFQSTPALWDGRFAAQPPGPSRTTCFNPRPPFGTGASPDADPQHQPEHVSIHARPLGRALPNKANSFITPPQFQSTPALWDGRFLLGEPTIAPLTCFNPRPPFGTGASGN</sequence>
<name>A0ABM9D6B5_9BACT</name>